<keyword evidence="1" id="KW-0472">Membrane</keyword>
<feature type="transmembrane region" description="Helical" evidence="1">
    <location>
        <begin position="132"/>
        <end position="149"/>
    </location>
</feature>
<evidence type="ECO:0000256" key="1">
    <source>
        <dbReference type="SAM" id="Phobius"/>
    </source>
</evidence>
<feature type="transmembrane region" description="Helical" evidence="1">
    <location>
        <begin position="156"/>
        <end position="179"/>
    </location>
</feature>
<evidence type="ECO:0000313" key="2">
    <source>
        <dbReference type="EMBL" id="PCH11407.1"/>
    </source>
</evidence>
<name>A0A854WK94_9STRE</name>
<dbReference type="Proteomes" id="UP000217465">
    <property type="component" value="Unassembled WGS sequence"/>
</dbReference>
<sequence length="215" mass="25726">MKLSKILYNISKLILSWIICFILLTYYNEFNILDLKELVTNQLISPFPSENEQQLSFIKLIMILGFSFVSFLSTYKMMAEISVDMKMMIKSHCKNERCYQISIMKIIINIFVKEFLWQALFILYFLSIKYQSIVVVVDVLCLLFVWFLVDSITYFLITYFCSDSVLTIVLISIEIIFRIFFINHITYLLMIFCLFYCFVAIRRLKCVRNKKRIHN</sequence>
<accession>A0A854WK94</accession>
<keyword evidence="1" id="KW-1133">Transmembrane helix</keyword>
<dbReference type="AlphaFoldDB" id="A0A854WK94"/>
<feature type="transmembrane region" description="Helical" evidence="1">
    <location>
        <begin position="57"/>
        <end position="78"/>
    </location>
</feature>
<protein>
    <submittedName>
        <fullName evidence="2">Uncharacterized protein</fullName>
    </submittedName>
</protein>
<evidence type="ECO:0000313" key="3">
    <source>
        <dbReference type="Proteomes" id="UP000217465"/>
    </source>
</evidence>
<feature type="transmembrane region" description="Helical" evidence="1">
    <location>
        <begin position="185"/>
        <end position="204"/>
    </location>
</feature>
<reference evidence="2 3" key="1">
    <citation type="submission" date="2016-06" db="EMBL/GenBank/DDBJ databases">
        <authorList>
            <person name="Haines A.N."/>
            <person name="Council K.R."/>
        </authorList>
    </citation>
    <scope>NUCLEOTIDE SEQUENCE [LARGE SCALE GENOMIC DNA]</scope>
    <source>
        <strain evidence="2 3">SP158-29</strain>
    </source>
</reference>
<keyword evidence="1" id="KW-0812">Transmembrane</keyword>
<proteinExistence type="predicted"/>
<comment type="caution">
    <text evidence="2">The sequence shown here is derived from an EMBL/GenBank/DDBJ whole genome shotgun (WGS) entry which is preliminary data.</text>
</comment>
<gene>
    <name evidence="2" type="ORF">A9Y57_01710</name>
</gene>
<dbReference type="EMBL" id="NSGR01000009">
    <property type="protein sequence ID" value="PCH11407.1"/>
    <property type="molecule type" value="Genomic_DNA"/>
</dbReference>
<organism evidence="2 3">
    <name type="scientific">Streptococcus parauberis</name>
    <dbReference type="NCBI Taxonomy" id="1348"/>
    <lineage>
        <taxon>Bacteria</taxon>
        <taxon>Bacillati</taxon>
        <taxon>Bacillota</taxon>
        <taxon>Bacilli</taxon>
        <taxon>Lactobacillales</taxon>
        <taxon>Streptococcaceae</taxon>
        <taxon>Streptococcus</taxon>
    </lineage>
</organism>
<feature type="transmembrane region" description="Helical" evidence="1">
    <location>
        <begin position="106"/>
        <end position="126"/>
    </location>
</feature>
<feature type="transmembrane region" description="Helical" evidence="1">
    <location>
        <begin position="7"/>
        <end position="27"/>
    </location>
</feature>